<dbReference type="AlphaFoldDB" id="A0A8J5XA43"/>
<dbReference type="GO" id="GO:0009507">
    <property type="term" value="C:chloroplast"/>
    <property type="evidence" value="ECO:0007669"/>
    <property type="project" value="UniProtKB-SubCell"/>
</dbReference>
<dbReference type="OMA" id="RPIICGR"/>
<feature type="binding site" evidence="5">
    <location>
        <position position="290"/>
    </location>
    <ligand>
        <name>chlorophyll a</name>
        <dbReference type="ChEBI" id="CHEBI:58416"/>
        <label>1</label>
    </ligand>
</feature>
<dbReference type="GO" id="GO:0016168">
    <property type="term" value="F:chlorophyll binding"/>
    <property type="evidence" value="ECO:0007669"/>
    <property type="project" value="UniProtKB-KW"/>
</dbReference>
<dbReference type="InterPro" id="IPR022796">
    <property type="entry name" value="Chloroa_b-bind"/>
</dbReference>
<keyword evidence="2" id="KW-0150">Chloroplast</keyword>
<dbReference type="Pfam" id="PF00504">
    <property type="entry name" value="Chloroa_b-bind"/>
    <property type="match status" value="1"/>
</dbReference>
<feature type="binding site" evidence="5">
    <location>
        <position position="149"/>
    </location>
    <ligand>
        <name>chlorophyll a</name>
        <dbReference type="ChEBI" id="CHEBI:58416"/>
        <label>1</label>
    </ligand>
</feature>
<evidence type="ECO:0000313" key="8">
    <source>
        <dbReference type="Proteomes" id="UP000751190"/>
    </source>
</evidence>
<evidence type="ECO:0000256" key="4">
    <source>
        <dbReference type="ARBA" id="ARBA00022640"/>
    </source>
</evidence>
<feature type="binding site" evidence="5">
    <location>
        <position position="152"/>
    </location>
    <ligand>
        <name>chlorophyll a</name>
        <dbReference type="ChEBI" id="CHEBI:58416"/>
        <label>1</label>
    </ligand>
</feature>
<feature type="binding site" evidence="5">
    <location>
        <position position="135"/>
    </location>
    <ligand>
        <name>chlorophyll a</name>
        <dbReference type="ChEBI" id="CHEBI:58416"/>
        <label>1</label>
    </ligand>
</feature>
<dbReference type="EMBL" id="JAGTXO010000041">
    <property type="protein sequence ID" value="KAG8459375.1"/>
    <property type="molecule type" value="Genomic_DNA"/>
</dbReference>
<keyword evidence="5" id="KW-0157">Chromophore</keyword>
<feature type="region of interest" description="Disordered" evidence="6">
    <location>
        <begin position="1"/>
        <end position="28"/>
    </location>
</feature>
<feature type="binding site" description="axial binding residue" evidence="5">
    <location>
        <position position="154"/>
    </location>
    <ligand>
        <name>chlorophyll b</name>
        <dbReference type="ChEBI" id="CHEBI:61721"/>
        <label>1</label>
    </ligand>
    <ligandPart>
        <name>Mg</name>
        <dbReference type="ChEBI" id="CHEBI:25107"/>
    </ligandPart>
</feature>
<dbReference type="PANTHER" id="PTHR21649">
    <property type="entry name" value="CHLOROPHYLL A/B BINDING PROTEIN"/>
    <property type="match status" value="1"/>
</dbReference>
<feature type="binding site" evidence="5">
    <location>
        <position position="272"/>
    </location>
    <ligand>
        <name>chlorophyll a</name>
        <dbReference type="ChEBI" id="CHEBI:58416"/>
        <label>1</label>
    </ligand>
</feature>
<comment type="caution">
    <text evidence="7">The sequence shown here is derived from an EMBL/GenBank/DDBJ whole genome shotgun (WGS) entry which is preliminary data.</text>
</comment>
<evidence type="ECO:0000256" key="6">
    <source>
        <dbReference type="SAM" id="MobiDB-lite"/>
    </source>
</evidence>
<organism evidence="7 8">
    <name type="scientific">Diacronema lutheri</name>
    <name type="common">Unicellular marine alga</name>
    <name type="synonym">Monochrysis lutheri</name>
    <dbReference type="NCBI Taxonomy" id="2081491"/>
    <lineage>
        <taxon>Eukaryota</taxon>
        <taxon>Haptista</taxon>
        <taxon>Haptophyta</taxon>
        <taxon>Pavlovophyceae</taxon>
        <taxon>Pavlovales</taxon>
        <taxon>Pavlovaceae</taxon>
        <taxon>Diacronema</taxon>
    </lineage>
</organism>
<proteinExistence type="predicted"/>
<dbReference type="Gene3D" id="1.10.3460.10">
    <property type="entry name" value="Chlorophyll a/b binding protein domain"/>
    <property type="match status" value="1"/>
</dbReference>
<dbReference type="InterPro" id="IPR001344">
    <property type="entry name" value="Chloro_AB-bd_pln"/>
</dbReference>
<reference evidence="7" key="1">
    <citation type="submission" date="2021-05" db="EMBL/GenBank/DDBJ databases">
        <title>The genome of the haptophyte Pavlova lutheri (Diacronema luteri, Pavlovales) - a model for lipid biosynthesis in eukaryotic algae.</title>
        <authorList>
            <person name="Hulatt C.J."/>
            <person name="Posewitz M.C."/>
        </authorList>
    </citation>
    <scope>NUCLEOTIDE SEQUENCE</scope>
    <source>
        <strain evidence="7">NIVA-4/92</strain>
    </source>
</reference>
<feature type="binding site" evidence="5">
    <location>
        <position position="278"/>
    </location>
    <ligand>
        <name>chlorophyll a</name>
        <dbReference type="ChEBI" id="CHEBI:58416"/>
        <label>1</label>
    </ligand>
</feature>
<dbReference type="SUPFAM" id="SSF103511">
    <property type="entry name" value="Chlorophyll a-b binding protein"/>
    <property type="match status" value="1"/>
</dbReference>
<dbReference type="Proteomes" id="UP000751190">
    <property type="component" value="Unassembled WGS sequence"/>
</dbReference>
<keyword evidence="8" id="KW-1185">Reference proteome</keyword>
<gene>
    <name evidence="7" type="ORF">KFE25_013011</name>
</gene>
<keyword evidence="4" id="KW-0934">Plastid</keyword>
<name>A0A8J5XA43_DIALT</name>
<dbReference type="GO" id="GO:0016020">
    <property type="term" value="C:membrane"/>
    <property type="evidence" value="ECO:0007669"/>
    <property type="project" value="InterPro"/>
</dbReference>
<comment type="subcellular location">
    <subcellularLocation>
        <location evidence="1">Plastid</location>
        <location evidence="1">Chloroplast</location>
    </subcellularLocation>
</comment>
<evidence type="ECO:0000313" key="7">
    <source>
        <dbReference type="EMBL" id="KAG8459375.1"/>
    </source>
</evidence>
<protein>
    <submittedName>
        <fullName evidence="7">Uncharacterized protein</fullName>
    </submittedName>
</protein>
<sequence length="305" mass="32366">MGKSAKIFKAADARPEKRKRGGNPSLMGVEKAEHRQLMRGRLNARRRGMPLVALAMLTAAGMLPQAKVSSRPIICGRLRETMLATSIIATLAFQGGSVAPRGAAARSAISAADKFAYGLAGVTGPIGPFDPLGFSKGPEKVVRYYRESELMHGRVGMLASAGFLVQESFHPLFGGSITGPAINHIPQTPPFFWGVLVAGIGAAEAYRISIGYESPQEAIAVDDPDTPENESSGWNSANSFTLKDSYTPGALGFDPLGLKPKTPVELAEMQAKELNNGRLAMLAAAGMLAQETVNQKQLLETLFGN</sequence>
<keyword evidence="3" id="KW-0602">Photosynthesis</keyword>
<dbReference type="OrthoDB" id="423598at2759"/>
<evidence type="ECO:0000256" key="3">
    <source>
        <dbReference type="ARBA" id="ARBA00022531"/>
    </source>
</evidence>
<dbReference type="GO" id="GO:0009765">
    <property type="term" value="P:photosynthesis, light harvesting"/>
    <property type="evidence" value="ECO:0007669"/>
    <property type="project" value="InterPro"/>
</dbReference>
<accession>A0A8J5XA43</accession>
<evidence type="ECO:0000256" key="2">
    <source>
        <dbReference type="ARBA" id="ARBA00022528"/>
    </source>
</evidence>
<evidence type="ECO:0000256" key="5">
    <source>
        <dbReference type="PIRSR" id="PIRSR601344-1"/>
    </source>
</evidence>
<feature type="binding site" evidence="5">
    <location>
        <position position="273"/>
    </location>
    <ligand>
        <name>chlorophyll a</name>
        <dbReference type="ChEBI" id="CHEBI:58416"/>
        <label>1</label>
    </ligand>
</feature>
<feature type="binding site" description="axial binding residue" evidence="5">
    <location>
        <position position="213"/>
    </location>
    <ligand>
        <name>chlorophyll b</name>
        <dbReference type="ChEBI" id="CHEBI:61721"/>
        <label>1</label>
    </ligand>
    <ligandPart>
        <name>Mg</name>
        <dbReference type="ChEBI" id="CHEBI:25107"/>
    </ligandPart>
</feature>
<keyword evidence="5" id="KW-0148">Chlorophyll</keyword>
<evidence type="ECO:0000256" key="1">
    <source>
        <dbReference type="ARBA" id="ARBA00004229"/>
    </source>
</evidence>
<feature type="binding site" evidence="5">
    <location>
        <position position="276"/>
    </location>
    <ligand>
        <name>chlorophyll a</name>
        <dbReference type="ChEBI" id="CHEBI:58416"/>
        <label>1</label>
    </ligand>
</feature>